<feature type="domain" description="Cytochrome c" evidence="10">
    <location>
        <begin position="110"/>
        <end position="192"/>
    </location>
</feature>
<dbReference type="GO" id="GO:0005506">
    <property type="term" value="F:iron ion binding"/>
    <property type="evidence" value="ECO:0007669"/>
    <property type="project" value="InterPro"/>
</dbReference>
<feature type="binding site" description="covalent" evidence="8">
    <location>
        <position position="126"/>
    </location>
    <ligand>
        <name>heme c</name>
        <dbReference type="ChEBI" id="CHEBI:61717"/>
        <label>2</label>
    </ligand>
</feature>
<proteinExistence type="predicted"/>
<feature type="domain" description="Cytochrome c" evidence="10">
    <location>
        <begin position="9"/>
        <end position="99"/>
    </location>
</feature>
<organism evidence="11 12">
    <name type="scientific">Solemya pervernicosa gill symbiont</name>
    <dbReference type="NCBI Taxonomy" id="642797"/>
    <lineage>
        <taxon>Bacteria</taxon>
        <taxon>Pseudomonadati</taxon>
        <taxon>Pseudomonadota</taxon>
        <taxon>Gammaproteobacteria</taxon>
        <taxon>sulfur-oxidizing symbionts</taxon>
    </lineage>
</organism>
<protein>
    <recommendedName>
        <fullName evidence="10">Cytochrome c domain-containing protein</fullName>
    </recommendedName>
</protein>
<dbReference type="AlphaFoldDB" id="A0A1T2KZF1"/>
<evidence type="ECO:0000256" key="6">
    <source>
        <dbReference type="ARBA" id="ARBA00022982"/>
    </source>
</evidence>
<dbReference type="PIRSF" id="PIRSF000005">
    <property type="entry name" value="Cytochrome_c4"/>
    <property type="match status" value="1"/>
</dbReference>
<evidence type="ECO:0000256" key="2">
    <source>
        <dbReference type="ARBA" id="ARBA00022448"/>
    </source>
</evidence>
<comment type="caution">
    <text evidence="11">The sequence shown here is derived from an EMBL/GenBank/DDBJ whole genome shotgun (WGS) entry which is preliminary data.</text>
</comment>
<feature type="binding site" description="axial binding residue" evidence="9">
    <location>
        <position position="127"/>
    </location>
    <ligand>
        <name>heme c</name>
        <dbReference type="ChEBI" id="CHEBI:61717"/>
        <label>2</label>
    </ligand>
    <ligandPart>
        <name>Fe</name>
        <dbReference type="ChEBI" id="CHEBI:18248"/>
    </ligandPart>
</feature>
<evidence type="ECO:0000256" key="3">
    <source>
        <dbReference type="ARBA" id="ARBA00022617"/>
    </source>
</evidence>
<dbReference type="PANTHER" id="PTHR33751:SF9">
    <property type="entry name" value="CYTOCHROME C4"/>
    <property type="match status" value="1"/>
</dbReference>
<dbReference type="PANTHER" id="PTHR33751">
    <property type="entry name" value="CBB3-TYPE CYTOCHROME C OXIDASE SUBUNIT FIXP"/>
    <property type="match status" value="1"/>
</dbReference>
<feature type="binding site" description="axial binding residue" evidence="9">
    <location>
        <position position="25"/>
    </location>
    <ligand>
        <name>heme c</name>
        <dbReference type="ChEBI" id="CHEBI:61717"/>
        <label>1</label>
    </ligand>
    <ligandPart>
        <name>Fe</name>
        <dbReference type="ChEBI" id="CHEBI:18248"/>
    </ligandPart>
</feature>
<evidence type="ECO:0000313" key="11">
    <source>
        <dbReference type="EMBL" id="OOZ38174.1"/>
    </source>
</evidence>
<comment type="subcellular location">
    <subcellularLocation>
        <location evidence="1">Periplasm</location>
    </subcellularLocation>
</comment>
<evidence type="ECO:0000256" key="7">
    <source>
        <dbReference type="ARBA" id="ARBA00023004"/>
    </source>
</evidence>
<dbReference type="Proteomes" id="UP000191110">
    <property type="component" value="Unassembled WGS sequence"/>
</dbReference>
<accession>A0A1T2KZF1</accession>
<keyword evidence="6" id="KW-0249">Electron transport</keyword>
<keyword evidence="4 9" id="KW-0479">Metal-binding</keyword>
<comment type="PTM">
    <text evidence="8">Binds 2 heme c groups covalently per subunit.</text>
</comment>
<keyword evidence="12" id="KW-1185">Reference proteome</keyword>
<dbReference type="OrthoDB" id="9773456at2"/>
<dbReference type="EMBL" id="MPRL01000120">
    <property type="protein sequence ID" value="OOZ38174.1"/>
    <property type="molecule type" value="Genomic_DNA"/>
</dbReference>
<gene>
    <name evidence="11" type="ORF">BOW53_16370</name>
</gene>
<dbReference type="InterPro" id="IPR024167">
    <property type="entry name" value="Cytochrome_c4-like"/>
</dbReference>
<evidence type="ECO:0000256" key="9">
    <source>
        <dbReference type="PIRSR" id="PIRSR000005-2"/>
    </source>
</evidence>
<name>A0A1T2KZF1_9GAMM</name>
<feature type="binding site" description="covalent" evidence="8">
    <location>
        <position position="21"/>
    </location>
    <ligand>
        <name>heme c</name>
        <dbReference type="ChEBI" id="CHEBI:61717"/>
        <label>1</label>
    </ligand>
</feature>
<evidence type="ECO:0000259" key="10">
    <source>
        <dbReference type="PROSITE" id="PS51007"/>
    </source>
</evidence>
<keyword evidence="2" id="KW-0813">Transport</keyword>
<keyword evidence="3 8" id="KW-0349">Heme</keyword>
<dbReference type="PROSITE" id="PS51007">
    <property type="entry name" value="CYTC"/>
    <property type="match status" value="2"/>
</dbReference>
<evidence type="ECO:0000256" key="1">
    <source>
        <dbReference type="ARBA" id="ARBA00004418"/>
    </source>
</evidence>
<evidence type="ECO:0000256" key="8">
    <source>
        <dbReference type="PIRSR" id="PIRSR000005-1"/>
    </source>
</evidence>
<dbReference type="GO" id="GO:0042597">
    <property type="term" value="C:periplasmic space"/>
    <property type="evidence" value="ECO:0007669"/>
    <property type="project" value="UniProtKB-SubCell"/>
</dbReference>
<dbReference type="GO" id="GO:0020037">
    <property type="term" value="F:heme binding"/>
    <property type="evidence" value="ECO:0007669"/>
    <property type="project" value="InterPro"/>
</dbReference>
<reference evidence="11 12" key="1">
    <citation type="submission" date="2016-11" db="EMBL/GenBank/DDBJ databases">
        <title>Mixed transmission modes and dynamic genome evolution in an obligate animal-bacterial symbiosis.</title>
        <authorList>
            <person name="Russell S.L."/>
            <person name="Corbett-Detig R.B."/>
            <person name="Cavanaugh C.M."/>
        </authorList>
    </citation>
    <scope>NUCLEOTIDE SEQUENCE [LARGE SCALE GENOMIC DNA]</scope>
    <source>
        <strain evidence="11">Sveles-Q1</strain>
    </source>
</reference>
<dbReference type="SUPFAM" id="SSF46626">
    <property type="entry name" value="Cytochrome c"/>
    <property type="match status" value="2"/>
</dbReference>
<feature type="binding site" description="covalent" evidence="8">
    <location>
        <position position="123"/>
    </location>
    <ligand>
        <name>heme c</name>
        <dbReference type="ChEBI" id="CHEBI:61717"/>
        <label>2</label>
    </ligand>
</feature>
<dbReference type="Gene3D" id="1.10.760.10">
    <property type="entry name" value="Cytochrome c-like domain"/>
    <property type="match status" value="2"/>
</dbReference>
<evidence type="ECO:0000256" key="5">
    <source>
        <dbReference type="ARBA" id="ARBA00022764"/>
    </source>
</evidence>
<dbReference type="InterPro" id="IPR036909">
    <property type="entry name" value="Cyt_c-like_dom_sf"/>
</dbReference>
<feature type="binding site" description="covalent" evidence="8">
    <location>
        <position position="24"/>
    </location>
    <ligand>
        <name>heme c</name>
        <dbReference type="ChEBI" id="CHEBI:61717"/>
        <label>1</label>
    </ligand>
</feature>
<dbReference type="InterPro" id="IPR009056">
    <property type="entry name" value="Cyt_c-like_dom"/>
</dbReference>
<dbReference type="InterPro" id="IPR050597">
    <property type="entry name" value="Cytochrome_c_Oxidase_Subunit"/>
</dbReference>
<dbReference type="GO" id="GO:0009055">
    <property type="term" value="F:electron transfer activity"/>
    <property type="evidence" value="ECO:0007669"/>
    <property type="project" value="InterPro"/>
</dbReference>
<keyword evidence="7 9" id="KW-0408">Iron</keyword>
<sequence length="205" mass="23407">MEKAVAIEPNIENGKRIFEICSLCHSDNGWGMVRGLSQRKPNGYYPQLAGQHKNVLIKQLADIRVGNRDNPVMYPYTLNKYIGGPQDIADVTGYISTLQISPNNEQGPGRHLALGEQIYKNDCKKCHGEYGEGNNVEYYPRVQGQNYSYMLRQMRWIRDGKRRNANAKMVKQIQGFSYRDMKAVIDYISRMPALPKVTTEQVSTN</sequence>
<feature type="binding site" description="axial binding residue" evidence="9">
    <location>
        <position position="73"/>
    </location>
    <ligand>
        <name>heme c</name>
        <dbReference type="ChEBI" id="CHEBI:61717"/>
        <label>1</label>
    </ligand>
    <ligandPart>
        <name>Fe</name>
        <dbReference type="ChEBI" id="CHEBI:18248"/>
    </ligandPart>
</feature>
<keyword evidence="5" id="KW-0574">Periplasm</keyword>
<evidence type="ECO:0000256" key="4">
    <source>
        <dbReference type="ARBA" id="ARBA00022723"/>
    </source>
</evidence>
<dbReference type="Pfam" id="PF00034">
    <property type="entry name" value="Cytochrom_C"/>
    <property type="match status" value="2"/>
</dbReference>
<evidence type="ECO:0000313" key="12">
    <source>
        <dbReference type="Proteomes" id="UP000191110"/>
    </source>
</evidence>